<dbReference type="InterPro" id="IPR006913">
    <property type="entry name" value="CENP-V/GFA"/>
</dbReference>
<evidence type="ECO:0000256" key="2">
    <source>
        <dbReference type="ARBA" id="ARBA00022723"/>
    </source>
</evidence>
<keyword evidence="3" id="KW-0862">Zinc</keyword>
<reference evidence="5" key="1">
    <citation type="journal article" date="2014" name="Int. J. Syst. Evol. Microbiol.">
        <title>Complete genome sequence of Corynebacterium casei LMG S-19264T (=DSM 44701T), isolated from a smear-ripened cheese.</title>
        <authorList>
            <consortium name="US DOE Joint Genome Institute (JGI-PGF)"/>
            <person name="Walter F."/>
            <person name="Albersmeier A."/>
            <person name="Kalinowski J."/>
            <person name="Ruckert C."/>
        </authorList>
    </citation>
    <scope>NUCLEOTIDE SEQUENCE</scope>
    <source>
        <strain evidence="5">JCM 13306</strain>
    </source>
</reference>
<dbReference type="GO" id="GO:0016846">
    <property type="term" value="F:carbon-sulfur lyase activity"/>
    <property type="evidence" value="ECO:0007669"/>
    <property type="project" value="InterPro"/>
</dbReference>
<dbReference type="AlphaFoldDB" id="A0A919F7Z7"/>
<dbReference type="Gene3D" id="2.170.150.70">
    <property type="match status" value="1"/>
</dbReference>
<proteinExistence type="inferred from homology"/>
<name>A0A919F7Z7_9XANT</name>
<evidence type="ECO:0000256" key="1">
    <source>
        <dbReference type="ARBA" id="ARBA00005495"/>
    </source>
</evidence>
<protein>
    <recommendedName>
        <fullName evidence="4">CENP-V/GFA domain-containing protein</fullName>
    </recommendedName>
</protein>
<dbReference type="PANTHER" id="PTHR28620:SF1">
    <property type="entry name" value="CENP-V_GFA DOMAIN-CONTAINING PROTEIN"/>
    <property type="match status" value="1"/>
</dbReference>
<dbReference type="InterPro" id="IPR011057">
    <property type="entry name" value="Mss4-like_sf"/>
</dbReference>
<evidence type="ECO:0000313" key="6">
    <source>
        <dbReference type="Proteomes" id="UP000623958"/>
    </source>
</evidence>
<dbReference type="PANTHER" id="PTHR28620">
    <property type="entry name" value="CENTROMERE PROTEIN V"/>
    <property type="match status" value="1"/>
</dbReference>
<feature type="domain" description="CENP-V/GFA" evidence="4">
    <location>
        <begin position="20"/>
        <end position="137"/>
    </location>
</feature>
<evidence type="ECO:0000259" key="4">
    <source>
        <dbReference type="PROSITE" id="PS51891"/>
    </source>
</evidence>
<reference evidence="5" key="2">
    <citation type="submission" date="2020-09" db="EMBL/GenBank/DDBJ databases">
        <authorList>
            <person name="Sun Q."/>
            <person name="Ohkuma M."/>
        </authorList>
    </citation>
    <scope>NUCLEOTIDE SEQUENCE</scope>
    <source>
        <strain evidence="5">JCM 13306</strain>
    </source>
</reference>
<comment type="similarity">
    <text evidence="1">Belongs to the Gfa family.</text>
</comment>
<keyword evidence="6" id="KW-1185">Reference proteome</keyword>
<keyword evidence="2" id="KW-0479">Metal-binding</keyword>
<evidence type="ECO:0000313" key="5">
    <source>
        <dbReference type="EMBL" id="GHH53798.1"/>
    </source>
</evidence>
<dbReference type="Proteomes" id="UP000623958">
    <property type="component" value="Unassembled WGS sequence"/>
</dbReference>
<dbReference type="RefSeq" id="WP_140727522.1">
    <property type="nucleotide sequence ID" value="NZ_BNBA01000013.1"/>
</dbReference>
<gene>
    <name evidence="5" type="ORF">GCM10009090_19670</name>
</gene>
<dbReference type="EMBL" id="BNBA01000013">
    <property type="protein sequence ID" value="GHH53798.1"/>
    <property type="molecule type" value="Genomic_DNA"/>
</dbReference>
<evidence type="ECO:0000256" key="3">
    <source>
        <dbReference type="ARBA" id="ARBA00022833"/>
    </source>
</evidence>
<dbReference type="GO" id="GO:0046872">
    <property type="term" value="F:metal ion binding"/>
    <property type="evidence" value="ECO:0007669"/>
    <property type="project" value="UniProtKB-KW"/>
</dbReference>
<comment type="caution">
    <text evidence="5">The sequence shown here is derived from an EMBL/GenBank/DDBJ whole genome shotgun (WGS) entry which is preliminary data.</text>
</comment>
<accession>A0A919F7Z7</accession>
<dbReference type="Pfam" id="PF04828">
    <property type="entry name" value="GFA"/>
    <property type="match status" value="1"/>
</dbReference>
<sequence length="138" mass="15109">MPRERVQVREVGGVPVGPVHLARCHCGAVVLELQLPDGIVDPRRCNCSMCRRRGAIVASVPLSGLAVLQGGEALRKYQFNTFTAEHYFCGTCGIYTHHRRRSNPNEYGYNVGCLEGVDPYALAVAVPVEDGVHHPADR</sequence>
<dbReference type="SUPFAM" id="SSF51316">
    <property type="entry name" value="Mss4-like"/>
    <property type="match status" value="1"/>
</dbReference>
<organism evidence="5 6">
    <name type="scientific">Xanthomonas boreopolis</name>
    <dbReference type="NCBI Taxonomy" id="86183"/>
    <lineage>
        <taxon>Bacteria</taxon>
        <taxon>Pseudomonadati</taxon>
        <taxon>Pseudomonadota</taxon>
        <taxon>Gammaproteobacteria</taxon>
        <taxon>Lysobacterales</taxon>
        <taxon>Lysobacteraceae</taxon>
        <taxon>Xanthomonas</taxon>
    </lineage>
</organism>
<dbReference type="PROSITE" id="PS51891">
    <property type="entry name" value="CENP_V_GFA"/>
    <property type="match status" value="1"/>
</dbReference>
<dbReference type="InterPro" id="IPR052355">
    <property type="entry name" value="CENP-V-like"/>
</dbReference>